<dbReference type="Proteomes" id="UP000184396">
    <property type="component" value="Unassembled WGS sequence"/>
</dbReference>
<keyword evidence="2" id="KW-1185">Reference proteome</keyword>
<gene>
    <name evidence="1" type="ORF">SAMN05216261_0708</name>
</gene>
<reference evidence="1 2" key="1">
    <citation type="submission" date="2016-11" db="EMBL/GenBank/DDBJ databases">
        <authorList>
            <person name="Jaros S."/>
            <person name="Januszkiewicz K."/>
            <person name="Wedrychowicz H."/>
        </authorList>
    </citation>
    <scope>NUCLEOTIDE SEQUENCE [LARGE SCALE GENOMIC DNA]</scope>
    <source>
        <strain evidence="1 2">CGMCC 1.12213</strain>
    </source>
</reference>
<evidence type="ECO:0000313" key="2">
    <source>
        <dbReference type="Proteomes" id="UP000184396"/>
    </source>
</evidence>
<name>A0A1M6AZS5_9FLAO</name>
<sequence>MHLMKTIFILLSILLVNQDCSTHLNQEQMSVVYNASSRGSYFEVKLENDSVSINRQRGGTPEIKSFPESLKDKLFLEIHKIDVKQLEDFEPPSENHHFDGAQIAYLQIIKNNKTYQSKNFDHNNPPKEIEAIVKEILSIVENIE</sequence>
<dbReference type="eggNOG" id="COG3187">
    <property type="taxonomic scope" value="Bacteria"/>
</dbReference>
<proteinExistence type="predicted"/>
<accession>A0A1M6AZS5</accession>
<dbReference type="AlphaFoldDB" id="A0A1M6AZS5"/>
<dbReference type="STRING" id="1178825.SAMN05216261_0708"/>
<evidence type="ECO:0000313" key="1">
    <source>
        <dbReference type="EMBL" id="SHI41980.1"/>
    </source>
</evidence>
<protein>
    <submittedName>
        <fullName evidence="1">Uncharacterized protein</fullName>
    </submittedName>
</protein>
<organism evidence="1 2">
    <name type="scientific">Algibacter luteus</name>
    <dbReference type="NCBI Taxonomy" id="1178825"/>
    <lineage>
        <taxon>Bacteria</taxon>
        <taxon>Pseudomonadati</taxon>
        <taxon>Bacteroidota</taxon>
        <taxon>Flavobacteriia</taxon>
        <taxon>Flavobacteriales</taxon>
        <taxon>Flavobacteriaceae</taxon>
        <taxon>Algibacter</taxon>
    </lineage>
</organism>
<dbReference type="EMBL" id="FQYK01000001">
    <property type="protein sequence ID" value="SHI41980.1"/>
    <property type="molecule type" value="Genomic_DNA"/>
</dbReference>